<dbReference type="Proteomes" id="UP000612680">
    <property type="component" value="Chromosome"/>
</dbReference>
<gene>
    <name evidence="1" type="ORF">HWI92_03050</name>
</gene>
<organism evidence="1 2">
    <name type="scientific">Dyadobacter sandarakinus</name>
    <dbReference type="NCBI Taxonomy" id="2747268"/>
    <lineage>
        <taxon>Bacteria</taxon>
        <taxon>Pseudomonadati</taxon>
        <taxon>Bacteroidota</taxon>
        <taxon>Cytophagia</taxon>
        <taxon>Cytophagales</taxon>
        <taxon>Spirosomataceae</taxon>
        <taxon>Dyadobacter</taxon>
    </lineage>
</organism>
<name>A0ABX7I1K9_9BACT</name>
<dbReference type="EMBL" id="CP056775">
    <property type="protein sequence ID" value="QRQ99965.1"/>
    <property type="molecule type" value="Genomic_DNA"/>
</dbReference>
<evidence type="ECO:0008006" key="3">
    <source>
        <dbReference type="Google" id="ProtNLM"/>
    </source>
</evidence>
<sequence>MRVQYLSNEKGKKTAAVVPIKEWEAIQEELKTRHPDFWNELPDFVRRSIEAGQEQAASGETKSHTEVMETYKKYL</sequence>
<reference evidence="1 2" key="1">
    <citation type="submission" date="2020-06" db="EMBL/GenBank/DDBJ databases">
        <title>Dyadobacter sandarakinus sp. nov., isolated from the soil of the Arctic Yellow River Station.</title>
        <authorList>
            <person name="Zhang Y."/>
            <person name="Peng F."/>
        </authorList>
    </citation>
    <scope>NUCLEOTIDE SEQUENCE [LARGE SCALE GENOMIC DNA]</scope>
    <source>
        <strain evidence="1 2">Q3-56</strain>
    </source>
</reference>
<protein>
    <recommendedName>
        <fullName evidence="3">Addiction module component</fullName>
    </recommendedName>
</protein>
<accession>A0ABX7I1K9</accession>
<evidence type="ECO:0000313" key="2">
    <source>
        <dbReference type="Proteomes" id="UP000612680"/>
    </source>
</evidence>
<evidence type="ECO:0000313" key="1">
    <source>
        <dbReference type="EMBL" id="QRQ99965.1"/>
    </source>
</evidence>
<keyword evidence="2" id="KW-1185">Reference proteome</keyword>
<dbReference type="RefSeq" id="WP_204660727.1">
    <property type="nucleotide sequence ID" value="NZ_CP056775.1"/>
</dbReference>
<proteinExistence type="predicted"/>